<comment type="caution">
    <text evidence="7">The sequence shown here is derived from an EMBL/GenBank/DDBJ whole genome shotgun (WGS) entry which is preliminary data.</text>
</comment>
<evidence type="ECO:0000256" key="1">
    <source>
        <dbReference type="ARBA" id="ARBA00022669"/>
    </source>
</evidence>
<dbReference type="PROSITE" id="PS51782">
    <property type="entry name" value="LYSM"/>
    <property type="match status" value="4"/>
</dbReference>
<evidence type="ECO:0000256" key="4">
    <source>
        <dbReference type="SAM" id="MobiDB-lite"/>
    </source>
</evidence>
<evidence type="ECO:0000256" key="3">
    <source>
        <dbReference type="ARBA" id="ARBA00044955"/>
    </source>
</evidence>
<dbReference type="CDD" id="cd00118">
    <property type="entry name" value="LysM"/>
    <property type="match status" value="2"/>
</dbReference>
<dbReference type="InterPro" id="IPR018392">
    <property type="entry name" value="LysM"/>
</dbReference>
<gene>
    <name evidence="7" type="ORF">QQX98_002517</name>
</gene>
<evidence type="ECO:0000256" key="5">
    <source>
        <dbReference type="SAM" id="SignalP"/>
    </source>
</evidence>
<keyword evidence="1" id="KW-0147">Chitin-binding</keyword>
<organism evidence="7 8">
    <name type="scientific">Neonectria punicea</name>
    <dbReference type="NCBI Taxonomy" id="979145"/>
    <lineage>
        <taxon>Eukaryota</taxon>
        <taxon>Fungi</taxon>
        <taxon>Dikarya</taxon>
        <taxon>Ascomycota</taxon>
        <taxon>Pezizomycotina</taxon>
        <taxon>Sordariomycetes</taxon>
        <taxon>Hypocreomycetidae</taxon>
        <taxon>Hypocreales</taxon>
        <taxon>Nectriaceae</taxon>
        <taxon>Neonectria</taxon>
    </lineage>
</organism>
<dbReference type="Proteomes" id="UP001498476">
    <property type="component" value="Unassembled WGS sequence"/>
</dbReference>
<feature type="region of interest" description="Disordered" evidence="4">
    <location>
        <begin position="393"/>
        <end position="416"/>
    </location>
</feature>
<name>A0ABR1HIZ4_9HYPO</name>
<feature type="domain" description="LysM" evidence="6">
    <location>
        <begin position="266"/>
        <end position="313"/>
    </location>
</feature>
<comment type="similarity">
    <text evidence="3">Belongs to the secreted LysM effector family.</text>
</comment>
<evidence type="ECO:0000259" key="6">
    <source>
        <dbReference type="PROSITE" id="PS51782"/>
    </source>
</evidence>
<keyword evidence="2" id="KW-0843">Virulence</keyword>
<dbReference type="InterPro" id="IPR036779">
    <property type="entry name" value="LysM_dom_sf"/>
</dbReference>
<dbReference type="EMBL" id="JAZAVJ010000026">
    <property type="protein sequence ID" value="KAK7420952.1"/>
    <property type="molecule type" value="Genomic_DNA"/>
</dbReference>
<evidence type="ECO:0000313" key="8">
    <source>
        <dbReference type="Proteomes" id="UP001498476"/>
    </source>
</evidence>
<feature type="domain" description="LysM" evidence="6">
    <location>
        <begin position="425"/>
        <end position="471"/>
    </location>
</feature>
<reference evidence="7 8" key="1">
    <citation type="journal article" date="2025" name="Microbiol. Resour. Announc.">
        <title>Draft genome sequences for Neonectria magnoliae and Neonectria punicea, canker pathogens of Liriodendron tulipifera and Acer saccharum in West Virginia.</title>
        <authorList>
            <person name="Petronek H.M."/>
            <person name="Kasson M.T."/>
            <person name="Metheny A.M."/>
            <person name="Stauder C.M."/>
            <person name="Lovett B."/>
            <person name="Lynch S.C."/>
            <person name="Garnas J.R."/>
            <person name="Kasson L.R."/>
            <person name="Stajich J.E."/>
        </authorList>
    </citation>
    <scope>NUCLEOTIDE SEQUENCE [LARGE SCALE GENOMIC DNA]</scope>
    <source>
        <strain evidence="7 8">NRRL 64653</strain>
    </source>
</reference>
<protein>
    <recommendedName>
        <fullName evidence="6">LysM domain-containing protein</fullName>
    </recommendedName>
</protein>
<proteinExistence type="inferred from homology"/>
<feature type="region of interest" description="Disordered" evidence="4">
    <location>
        <begin position="484"/>
        <end position="516"/>
    </location>
</feature>
<dbReference type="Gene3D" id="3.10.350.10">
    <property type="entry name" value="LysM domain"/>
    <property type="match status" value="5"/>
</dbReference>
<evidence type="ECO:0000313" key="7">
    <source>
        <dbReference type="EMBL" id="KAK7420952.1"/>
    </source>
</evidence>
<feature type="signal peptide" evidence="5">
    <location>
        <begin position="1"/>
        <end position="25"/>
    </location>
</feature>
<dbReference type="PANTHER" id="PTHR34997">
    <property type="entry name" value="AM15"/>
    <property type="match status" value="1"/>
</dbReference>
<dbReference type="PANTHER" id="PTHR34997:SF1">
    <property type="entry name" value="PEPTIDOGLYCAN-BINDING LYSIN DOMAIN"/>
    <property type="match status" value="1"/>
</dbReference>
<feature type="domain" description="LysM" evidence="6">
    <location>
        <begin position="162"/>
        <end position="210"/>
    </location>
</feature>
<keyword evidence="5" id="KW-0732">Signal</keyword>
<evidence type="ECO:0000256" key="2">
    <source>
        <dbReference type="ARBA" id="ARBA00023026"/>
    </source>
</evidence>
<feature type="chain" id="PRO_5045122154" description="LysM domain-containing protein" evidence="5">
    <location>
        <begin position="26"/>
        <end position="546"/>
    </location>
</feature>
<feature type="compositionally biased region" description="Low complexity" evidence="4">
    <location>
        <begin position="484"/>
        <end position="503"/>
    </location>
</feature>
<dbReference type="SMART" id="SM00257">
    <property type="entry name" value="LysM"/>
    <property type="match status" value="4"/>
</dbReference>
<keyword evidence="8" id="KW-1185">Reference proteome</keyword>
<accession>A0ABR1HIZ4</accession>
<dbReference type="InterPro" id="IPR052210">
    <property type="entry name" value="LysM1-like"/>
</dbReference>
<dbReference type="Pfam" id="PF01476">
    <property type="entry name" value="LysM"/>
    <property type="match status" value="2"/>
</dbReference>
<sequence length="546" mass="59590">MLTSMALRIASSSLLLGVWLQIAIAQDTSPGGPVHEGQPDNCNAWHTIVEGDTCATVPELYGISRDQFLEWNPAVSDDCLQNFWLGNAYCVGVGEAASTGSFSVISTTSNSESVTTTPTTVSQNTTYSIREPIVTWNITVPTIDTAWPPTATQAGQPAACNRWHLVVAGQTCENVMNKYGRFMTLEQLHEWNPELHQDCSGLYADYWICVSVRGIWPEPDLQWSTSTSDFTPLPEPTSHELTVYPTANSSFSPVPSHGPMPESCKHFHQVGADENCEAILDIYNYVTQDQFFEWNPVLDGDCNGLWSGNWYCVGAYESGNPMPPTVTTTPSPVPTGSPDDCAAWYLTTLDDTCDLIVSIFGTFDVEDFIAWNPSVFEDCTDIEQDTWYCVGKADTPTTRTDGAPTPTAPGDDMPTQSGISEDCISYWLVSEDDTCKSIASANSITEENLIDWNPALGLECDGLDADYYICVGIDTDESVTTATLTPTETETRTSSTQQSSTTSGNEPITTPSPVREGMTSECRRFYLMQSGDLCWSMAQSAGISTE</sequence>
<dbReference type="SUPFAM" id="SSF54106">
    <property type="entry name" value="LysM domain"/>
    <property type="match status" value="3"/>
</dbReference>
<feature type="domain" description="LysM" evidence="6">
    <location>
        <begin position="44"/>
        <end position="91"/>
    </location>
</feature>